<gene>
    <name evidence="1" type="ORF">CH063_01984</name>
</gene>
<dbReference type="EMBL" id="CACQ02003157">
    <property type="protein sequence ID" value="CCF38787.1"/>
    <property type="molecule type" value="Genomic_DNA"/>
</dbReference>
<evidence type="ECO:0000313" key="2">
    <source>
        <dbReference type="Proteomes" id="UP000007174"/>
    </source>
</evidence>
<reference evidence="2" key="1">
    <citation type="journal article" date="2012" name="Nat. Genet.">
        <title>Lifestyle transitions in plant pathogenic Colletotrichum fungi deciphered by genome and transcriptome analyses.</title>
        <authorList>
            <person name="O'Connell R.J."/>
            <person name="Thon M.R."/>
            <person name="Hacquard S."/>
            <person name="Amyotte S.G."/>
            <person name="Kleemann J."/>
            <person name="Torres M.F."/>
            <person name="Damm U."/>
            <person name="Buiate E.A."/>
            <person name="Epstein L."/>
            <person name="Alkan N."/>
            <person name="Altmueller J."/>
            <person name="Alvarado-Balderrama L."/>
            <person name="Bauser C.A."/>
            <person name="Becker C."/>
            <person name="Birren B.W."/>
            <person name="Chen Z."/>
            <person name="Choi J."/>
            <person name="Crouch J.A."/>
            <person name="Duvick J.P."/>
            <person name="Farman M.A."/>
            <person name="Gan P."/>
            <person name="Heiman D."/>
            <person name="Henrissat B."/>
            <person name="Howard R.J."/>
            <person name="Kabbage M."/>
            <person name="Koch C."/>
            <person name="Kracher B."/>
            <person name="Kubo Y."/>
            <person name="Law A.D."/>
            <person name="Lebrun M.-H."/>
            <person name="Lee Y.-H."/>
            <person name="Miyara I."/>
            <person name="Moore N."/>
            <person name="Neumann U."/>
            <person name="Nordstroem K."/>
            <person name="Panaccione D.G."/>
            <person name="Panstruga R."/>
            <person name="Place M."/>
            <person name="Proctor R.H."/>
            <person name="Prusky D."/>
            <person name="Rech G."/>
            <person name="Reinhardt R."/>
            <person name="Rollins J.A."/>
            <person name="Rounsley S."/>
            <person name="Schardl C.L."/>
            <person name="Schwartz D.C."/>
            <person name="Shenoy N."/>
            <person name="Shirasu K."/>
            <person name="Sikhakolli U.R."/>
            <person name="Stueber K."/>
            <person name="Sukno S.A."/>
            <person name="Sweigard J.A."/>
            <person name="Takano Y."/>
            <person name="Takahara H."/>
            <person name="Trail F."/>
            <person name="van der Does H.C."/>
            <person name="Voll L.M."/>
            <person name="Will I."/>
            <person name="Young S."/>
            <person name="Zeng Q."/>
            <person name="Zhang J."/>
            <person name="Zhou S."/>
            <person name="Dickman M.B."/>
            <person name="Schulze-Lefert P."/>
            <person name="Ver Loren van Themaat E."/>
            <person name="Ma L.-J."/>
            <person name="Vaillancourt L.J."/>
        </authorList>
    </citation>
    <scope>NUCLEOTIDE SEQUENCE [LARGE SCALE GENOMIC DNA]</scope>
    <source>
        <strain evidence="2">IMI 349063</strain>
    </source>
</reference>
<accession>H1VEY4</accession>
<organism evidence="1 2">
    <name type="scientific">Colletotrichum higginsianum (strain IMI 349063)</name>
    <name type="common">Crucifer anthracnose fungus</name>
    <dbReference type="NCBI Taxonomy" id="759273"/>
    <lineage>
        <taxon>Eukaryota</taxon>
        <taxon>Fungi</taxon>
        <taxon>Dikarya</taxon>
        <taxon>Ascomycota</taxon>
        <taxon>Pezizomycotina</taxon>
        <taxon>Sordariomycetes</taxon>
        <taxon>Hypocreomycetidae</taxon>
        <taxon>Glomerellales</taxon>
        <taxon>Glomerellaceae</taxon>
        <taxon>Colletotrichum</taxon>
        <taxon>Colletotrichum destructivum species complex</taxon>
    </lineage>
</organism>
<name>H1VEY4_COLHI</name>
<evidence type="ECO:0000313" key="1">
    <source>
        <dbReference type="EMBL" id="CCF38787.1"/>
    </source>
</evidence>
<dbReference type="AlphaFoldDB" id="H1VEY4"/>
<protein>
    <submittedName>
        <fullName evidence="1">Uncharacterized protein</fullName>
    </submittedName>
</protein>
<sequence length="83" mass="9762">MATDCTQAPQLNLQSQALQYIATKDRLLRIRAQYLTLWPPVGRRDHPSSVLIREPRNICKTLARVFEVPKLARSNQARYLWEW</sequence>
<dbReference type="HOGENOM" id="CLU_2542458_0_0_1"/>
<proteinExistence type="predicted"/>
<dbReference type="Proteomes" id="UP000007174">
    <property type="component" value="Unassembled WGS sequence"/>
</dbReference>